<dbReference type="SMART" id="SM00382">
    <property type="entry name" value="AAA"/>
    <property type="match status" value="1"/>
</dbReference>
<proteinExistence type="inferred from homology"/>
<comment type="caution">
    <text evidence="7">The sequence shown here is derived from an EMBL/GenBank/DDBJ whole genome shotgun (WGS) entry which is preliminary data.</text>
</comment>
<keyword evidence="2" id="KW-0813">Transport</keyword>
<protein>
    <submittedName>
        <fullName evidence="7">Amino acid/amide ABC transporter ATP-binding protein 2 (HAAT family)</fullName>
    </submittedName>
</protein>
<dbReference type="InterPro" id="IPR052156">
    <property type="entry name" value="BCAA_Transport_ATP-bd_LivF"/>
</dbReference>
<dbReference type="OrthoDB" id="9776369at2"/>
<evidence type="ECO:0000256" key="3">
    <source>
        <dbReference type="ARBA" id="ARBA00022741"/>
    </source>
</evidence>
<evidence type="ECO:0000313" key="8">
    <source>
        <dbReference type="Proteomes" id="UP000244240"/>
    </source>
</evidence>
<evidence type="ECO:0000313" key="7">
    <source>
        <dbReference type="EMBL" id="PTX55154.1"/>
    </source>
</evidence>
<dbReference type="InterPro" id="IPR003593">
    <property type="entry name" value="AAA+_ATPase"/>
</dbReference>
<keyword evidence="3" id="KW-0547">Nucleotide-binding</keyword>
<dbReference type="EMBL" id="QBKR01000021">
    <property type="protein sequence ID" value="PTX55154.1"/>
    <property type="molecule type" value="Genomic_DNA"/>
</dbReference>
<dbReference type="AlphaFoldDB" id="A0A2T6BGH0"/>
<evidence type="ECO:0000256" key="2">
    <source>
        <dbReference type="ARBA" id="ARBA00022448"/>
    </source>
</evidence>
<sequence>MEVKRGELVVLLGANGAGKSTIFRTISGLTKPSYGEITFLDKKISGWSPNRIVMLGVVQCAEGRKLFPGMTVFENLKMGGFVHRQNKRELKALFPYVFDLFPILREKKDQPAGSLSGGQQQMLAIARALMAKPKLLLLDEPSLGLAPLIVKQLFDIIQRINQEGTTVLLAEQNASAALKIADRGYVIESGEIVIEGSSETLLNHDQIRKAYIGA</sequence>
<dbReference type="PROSITE" id="PS00211">
    <property type="entry name" value="ABC_TRANSPORTER_1"/>
    <property type="match status" value="1"/>
</dbReference>
<reference evidence="7 8" key="1">
    <citation type="submission" date="2018-04" db="EMBL/GenBank/DDBJ databases">
        <title>Genomic Encyclopedia of Archaeal and Bacterial Type Strains, Phase II (KMG-II): from individual species to whole genera.</title>
        <authorList>
            <person name="Goeker M."/>
        </authorList>
    </citation>
    <scope>NUCLEOTIDE SEQUENCE [LARGE SCALE GENOMIC DNA]</scope>
    <source>
        <strain evidence="7 8">DSM 45787</strain>
    </source>
</reference>
<name>A0A2T6BGH0_9BACL</name>
<keyword evidence="5" id="KW-0029">Amino-acid transport</keyword>
<gene>
    <name evidence="7" type="ORF">C8P63_12134</name>
</gene>
<comment type="similarity">
    <text evidence="1">Belongs to the ABC transporter superfamily.</text>
</comment>
<dbReference type="InterPro" id="IPR017871">
    <property type="entry name" value="ABC_transporter-like_CS"/>
</dbReference>
<evidence type="ECO:0000256" key="4">
    <source>
        <dbReference type="ARBA" id="ARBA00022840"/>
    </source>
</evidence>
<dbReference type="GO" id="GO:0016887">
    <property type="term" value="F:ATP hydrolysis activity"/>
    <property type="evidence" value="ECO:0007669"/>
    <property type="project" value="InterPro"/>
</dbReference>
<dbReference type="GO" id="GO:0015807">
    <property type="term" value="P:L-amino acid transport"/>
    <property type="evidence" value="ECO:0007669"/>
    <property type="project" value="TreeGrafter"/>
</dbReference>
<dbReference type="InterPro" id="IPR027417">
    <property type="entry name" value="P-loop_NTPase"/>
</dbReference>
<dbReference type="PANTHER" id="PTHR43820">
    <property type="entry name" value="HIGH-AFFINITY BRANCHED-CHAIN AMINO ACID TRANSPORT ATP-BINDING PROTEIN LIVF"/>
    <property type="match status" value="1"/>
</dbReference>
<dbReference type="CDD" id="cd03224">
    <property type="entry name" value="ABC_TM1139_LivF_branched"/>
    <property type="match status" value="1"/>
</dbReference>
<dbReference type="SUPFAM" id="SSF52540">
    <property type="entry name" value="P-loop containing nucleoside triphosphate hydrolases"/>
    <property type="match status" value="1"/>
</dbReference>
<dbReference type="PANTHER" id="PTHR43820:SF4">
    <property type="entry name" value="HIGH-AFFINITY BRANCHED-CHAIN AMINO ACID TRANSPORT ATP-BINDING PROTEIN LIVF"/>
    <property type="match status" value="1"/>
</dbReference>
<feature type="domain" description="ABC transporter" evidence="6">
    <location>
        <begin position="1"/>
        <end position="214"/>
    </location>
</feature>
<evidence type="ECO:0000259" key="6">
    <source>
        <dbReference type="PROSITE" id="PS50893"/>
    </source>
</evidence>
<organism evidence="7 8">
    <name type="scientific">Melghirimyces profundicolus</name>
    <dbReference type="NCBI Taxonomy" id="1242148"/>
    <lineage>
        <taxon>Bacteria</taxon>
        <taxon>Bacillati</taxon>
        <taxon>Bacillota</taxon>
        <taxon>Bacilli</taxon>
        <taxon>Bacillales</taxon>
        <taxon>Thermoactinomycetaceae</taxon>
        <taxon>Melghirimyces</taxon>
    </lineage>
</organism>
<dbReference type="Gene3D" id="3.40.50.300">
    <property type="entry name" value="P-loop containing nucleotide triphosphate hydrolases"/>
    <property type="match status" value="1"/>
</dbReference>
<dbReference type="Pfam" id="PF00005">
    <property type="entry name" value="ABC_tran"/>
    <property type="match status" value="1"/>
</dbReference>
<dbReference type="GO" id="GO:0015658">
    <property type="term" value="F:branched-chain amino acid transmembrane transporter activity"/>
    <property type="evidence" value="ECO:0007669"/>
    <property type="project" value="TreeGrafter"/>
</dbReference>
<dbReference type="Proteomes" id="UP000244240">
    <property type="component" value="Unassembled WGS sequence"/>
</dbReference>
<accession>A0A2T6BGH0</accession>
<dbReference type="PROSITE" id="PS50893">
    <property type="entry name" value="ABC_TRANSPORTER_2"/>
    <property type="match status" value="1"/>
</dbReference>
<evidence type="ECO:0000256" key="5">
    <source>
        <dbReference type="ARBA" id="ARBA00022970"/>
    </source>
</evidence>
<keyword evidence="8" id="KW-1185">Reference proteome</keyword>
<dbReference type="GO" id="GO:0005524">
    <property type="term" value="F:ATP binding"/>
    <property type="evidence" value="ECO:0007669"/>
    <property type="project" value="UniProtKB-KW"/>
</dbReference>
<evidence type="ECO:0000256" key="1">
    <source>
        <dbReference type="ARBA" id="ARBA00005417"/>
    </source>
</evidence>
<dbReference type="InterPro" id="IPR003439">
    <property type="entry name" value="ABC_transporter-like_ATP-bd"/>
</dbReference>
<keyword evidence="4 7" id="KW-0067">ATP-binding</keyword>